<reference evidence="2" key="1">
    <citation type="submission" date="2017-04" db="EMBL/GenBank/DDBJ databases">
        <title>Genome evolution of the luminous symbionts of deep sea anglerfish.</title>
        <authorList>
            <person name="Hendry T.A."/>
        </authorList>
    </citation>
    <scope>NUCLEOTIDE SEQUENCE [LARGE SCALE GENOMIC DNA]</scope>
</reference>
<organism evidence="1 2">
    <name type="scientific">Candidatus Enterovibrio escicola</name>
    <dbReference type="NCBI Taxonomy" id="1927127"/>
    <lineage>
        <taxon>Bacteria</taxon>
        <taxon>Pseudomonadati</taxon>
        <taxon>Pseudomonadota</taxon>
        <taxon>Gammaproteobacteria</taxon>
        <taxon>Vibrionales</taxon>
        <taxon>Vibrionaceae</taxon>
        <taxon>Enterovibrio</taxon>
    </lineage>
</organism>
<gene>
    <name evidence="1" type="ORF">BTN49_3256</name>
</gene>
<sequence length="59" mass="6843">MTIIHAVYSLLVVYLARSINRLQRIISDPYTRNHYRSCLYGDKGYIAGPLKRELTDKSV</sequence>
<evidence type="ECO:0000313" key="2">
    <source>
        <dbReference type="Proteomes" id="UP000219020"/>
    </source>
</evidence>
<dbReference type="Proteomes" id="UP000219020">
    <property type="component" value="Unassembled WGS sequence"/>
</dbReference>
<keyword evidence="2" id="KW-1185">Reference proteome</keyword>
<evidence type="ECO:0000313" key="1">
    <source>
        <dbReference type="EMBL" id="PCS21109.1"/>
    </source>
</evidence>
<evidence type="ECO:0008006" key="3">
    <source>
        <dbReference type="Google" id="ProtNLM"/>
    </source>
</evidence>
<accession>A0A2A5SYU5</accession>
<proteinExistence type="predicted"/>
<name>A0A2A5SYU5_9GAMM</name>
<comment type="caution">
    <text evidence="1">The sequence shown here is derived from an EMBL/GenBank/DDBJ whole genome shotgun (WGS) entry which is preliminary data.</text>
</comment>
<dbReference type="AlphaFoldDB" id="A0A2A5SYU5"/>
<protein>
    <recommendedName>
        <fullName evidence="3">Mobile element protein</fullName>
    </recommendedName>
</protein>
<dbReference type="EMBL" id="NBYY01000039">
    <property type="protein sequence ID" value="PCS21109.1"/>
    <property type="molecule type" value="Genomic_DNA"/>
</dbReference>